<feature type="region of interest" description="Disordered" evidence="1">
    <location>
        <begin position="23"/>
        <end position="53"/>
    </location>
</feature>
<evidence type="ECO:0000313" key="3">
    <source>
        <dbReference type="EMBL" id="MST32602.1"/>
    </source>
</evidence>
<accession>A0ABW9QSF3</accession>
<comment type="caution">
    <text evidence="3">The sequence shown here is derived from an EMBL/GenBank/DDBJ whole genome shotgun (WGS) entry which is preliminary data.</text>
</comment>
<gene>
    <name evidence="3" type="ORF">GHK86_07685</name>
</gene>
<name>A0ABW9QSF3_9ACTN</name>
<dbReference type="Pfam" id="PF14016">
    <property type="entry name" value="DUF4232"/>
    <property type="match status" value="1"/>
</dbReference>
<evidence type="ECO:0000313" key="4">
    <source>
        <dbReference type="Proteomes" id="UP000437736"/>
    </source>
</evidence>
<dbReference type="EMBL" id="WJHE01000339">
    <property type="protein sequence ID" value="MST32602.1"/>
    <property type="molecule type" value="Genomic_DNA"/>
</dbReference>
<evidence type="ECO:0000256" key="1">
    <source>
        <dbReference type="SAM" id="MobiDB-lite"/>
    </source>
</evidence>
<protein>
    <submittedName>
        <fullName evidence="3">DUF4232 domain-containing protein</fullName>
    </submittedName>
</protein>
<reference evidence="3 4" key="1">
    <citation type="submission" date="2019-11" db="EMBL/GenBank/DDBJ databases">
        <title>Acidiferrimicrobium australis gen. nov., sp. nov., an acidophilic and obligately heterotrophic, member of the Actinobacteria that catalyses dissimilatory oxido- reduction of iron isolated from metal-rich acidic water in Chile.</title>
        <authorList>
            <person name="Gonzalez D."/>
            <person name="Huber K."/>
            <person name="Hedrich S."/>
            <person name="Rojas-Villalobos C."/>
            <person name="Quatrini R."/>
            <person name="Dinamarca M.A."/>
            <person name="Schwarz A."/>
            <person name="Canales C."/>
            <person name="Nancucheo I."/>
        </authorList>
    </citation>
    <scope>NUCLEOTIDE SEQUENCE [LARGE SCALE GENOMIC DNA]</scope>
    <source>
        <strain evidence="3 4">USS-CCA1</strain>
    </source>
</reference>
<feature type="domain" description="DUF4232" evidence="2">
    <location>
        <begin position="61"/>
        <end position="142"/>
    </location>
</feature>
<dbReference type="Proteomes" id="UP000437736">
    <property type="component" value="Unassembled WGS sequence"/>
</dbReference>
<organism evidence="3 4">
    <name type="scientific">Acidiferrimicrobium australe</name>
    <dbReference type="NCBI Taxonomy" id="2664430"/>
    <lineage>
        <taxon>Bacteria</taxon>
        <taxon>Bacillati</taxon>
        <taxon>Actinomycetota</taxon>
        <taxon>Acidimicrobiia</taxon>
        <taxon>Acidimicrobiales</taxon>
        <taxon>Acidimicrobiaceae</taxon>
        <taxon>Acidiferrimicrobium</taxon>
    </lineage>
</organism>
<proteinExistence type="predicted"/>
<feature type="compositionally biased region" description="Polar residues" evidence="1">
    <location>
        <begin position="41"/>
        <end position="51"/>
    </location>
</feature>
<dbReference type="PROSITE" id="PS51257">
    <property type="entry name" value="PROKAR_LIPOPROTEIN"/>
    <property type="match status" value="1"/>
</dbReference>
<evidence type="ECO:0000259" key="2">
    <source>
        <dbReference type="Pfam" id="PF14016"/>
    </source>
</evidence>
<sequence length="203" mass="20541">MSAITRWVAVVVLMTVGLVGCSSSSRHQASGTTLGSSSTTRPPVTSATSRPPSLVAPVGKCVASSLRVHGGRQGDGPGASGDLILTETGTTPCVLSGYPTVTLIDQAGLALATASGPPTIEQRARTLHPGASADLVLFWSNWCAKAPGPLWVRLALPAGGSVTGPFNGPPDYNFVPSCLSPGQPSKLSITYAYNNSASGVPNS</sequence>
<dbReference type="InterPro" id="IPR025326">
    <property type="entry name" value="DUF4232"/>
</dbReference>
<keyword evidence="4" id="KW-1185">Reference proteome</keyword>
<feature type="compositionally biased region" description="Low complexity" evidence="1">
    <location>
        <begin position="30"/>
        <end position="40"/>
    </location>
</feature>